<keyword evidence="2" id="KW-0479">Metal-binding</keyword>
<dbReference type="AlphaFoldDB" id="A0A6S7FPR8"/>
<evidence type="ECO:0000313" key="10">
    <source>
        <dbReference type="Proteomes" id="UP001152795"/>
    </source>
</evidence>
<keyword evidence="5" id="KW-0862">Zinc</keyword>
<dbReference type="FunFam" id="3.30.160.60:FF:000130">
    <property type="entry name" value="Spalt-like transcription factor 4"/>
    <property type="match status" value="1"/>
</dbReference>
<gene>
    <name evidence="9" type="ORF">PACLA_8A044926</name>
</gene>
<dbReference type="Gene3D" id="3.30.160.60">
    <property type="entry name" value="Classic Zinc Finger"/>
    <property type="match status" value="4"/>
</dbReference>
<dbReference type="FunFam" id="3.30.160.60:FF:000161">
    <property type="entry name" value="Zinc finger protein 366"/>
    <property type="match status" value="1"/>
</dbReference>
<dbReference type="FunFam" id="3.30.160.60:FF:000446">
    <property type="entry name" value="Zinc finger protein"/>
    <property type="match status" value="1"/>
</dbReference>
<keyword evidence="10" id="KW-1185">Reference proteome</keyword>
<keyword evidence="3" id="KW-0677">Repeat</keyword>
<keyword evidence="4" id="KW-0863">Zinc-finger</keyword>
<dbReference type="EMBL" id="CACRXK020000009">
    <property type="protein sequence ID" value="CAB3976720.1"/>
    <property type="molecule type" value="Genomic_DNA"/>
</dbReference>
<proteinExistence type="predicted"/>
<dbReference type="SMART" id="SM00355">
    <property type="entry name" value="ZnF_C2H2"/>
    <property type="match status" value="5"/>
</dbReference>
<accession>A0A6S7FPR8</accession>
<dbReference type="PROSITE" id="PS00028">
    <property type="entry name" value="ZINC_FINGER_C2H2_1"/>
    <property type="match status" value="5"/>
</dbReference>
<dbReference type="InterPro" id="IPR036236">
    <property type="entry name" value="Znf_C2H2_sf"/>
</dbReference>
<sequence length="248" mass="28940">MMESGGYSIDYDVIEEAPEFDDRPVRRTYPAFIEDKTFLPTFSLSSKPRVLDHDEEEYTELTLGDEINDRTLDSSALNADVIDDSERWHVCHKCNKVFGTAKELRRHLPRHKVSKKVYECEICYRTFTQSNHLKQHMPVHSGEKPFKCPQCDMTFTRSSSLTRHQIIHSGNKPYQCKICSKGFNRNGNLKDHMFTHAQHKPYKCKICAREFVQSNKFKSHVQMHTGTSLDEWAMFNVNIIDDNLRESS</sequence>
<keyword evidence="7" id="KW-0804">Transcription</keyword>
<evidence type="ECO:0000313" key="9">
    <source>
        <dbReference type="EMBL" id="CAB3976720.1"/>
    </source>
</evidence>
<dbReference type="PROSITE" id="PS50157">
    <property type="entry name" value="ZINC_FINGER_C2H2_2"/>
    <property type="match status" value="5"/>
</dbReference>
<dbReference type="OrthoDB" id="8117402at2759"/>
<evidence type="ECO:0000256" key="7">
    <source>
        <dbReference type="ARBA" id="ARBA00023163"/>
    </source>
</evidence>
<dbReference type="SUPFAM" id="SSF57667">
    <property type="entry name" value="beta-beta-alpha zinc fingers"/>
    <property type="match status" value="3"/>
</dbReference>
<evidence type="ECO:0000256" key="2">
    <source>
        <dbReference type="ARBA" id="ARBA00022723"/>
    </source>
</evidence>
<evidence type="ECO:0000256" key="3">
    <source>
        <dbReference type="ARBA" id="ARBA00022737"/>
    </source>
</evidence>
<evidence type="ECO:0000256" key="5">
    <source>
        <dbReference type="ARBA" id="ARBA00022833"/>
    </source>
</evidence>
<dbReference type="PANTHER" id="PTHR24394">
    <property type="entry name" value="ZINC FINGER PROTEIN"/>
    <property type="match status" value="1"/>
</dbReference>
<evidence type="ECO:0000256" key="8">
    <source>
        <dbReference type="ARBA" id="ARBA00023242"/>
    </source>
</evidence>
<comment type="caution">
    <text evidence="9">The sequence shown here is derived from an EMBL/GenBank/DDBJ whole genome shotgun (WGS) entry which is preliminary data.</text>
</comment>
<keyword evidence="8" id="KW-0539">Nucleus</keyword>
<dbReference type="Proteomes" id="UP001152795">
    <property type="component" value="Unassembled WGS sequence"/>
</dbReference>
<name>A0A6S7FPR8_PARCT</name>
<dbReference type="FunFam" id="3.30.160.60:FF:000710">
    <property type="entry name" value="Zinc finger protein 768"/>
    <property type="match status" value="1"/>
</dbReference>
<keyword evidence="6" id="KW-0805">Transcription regulation</keyword>
<protein>
    <submittedName>
        <fullName evidence="9">Zinc finger 525-like</fullName>
    </submittedName>
</protein>
<dbReference type="GO" id="GO:0000981">
    <property type="term" value="F:DNA-binding transcription factor activity, RNA polymerase II-specific"/>
    <property type="evidence" value="ECO:0007669"/>
    <property type="project" value="TreeGrafter"/>
</dbReference>
<organism evidence="9 10">
    <name type="scientific">Paramuricea clavata</name>
    <name type="common">Red gorgonian</name>
    <name type="synonym">Violescent sea-whip</name>
    <dbReference type="NCBI Taxonomy" id="317549"/>
    <lineage>
        <taxon>Eukaryota</taxon>
        <taxon>Metazoa</taxon>
        <taxon>Cnidaria</taxon>
        <taxon>Anthozoa</taxon>
        <taxon>Octocorallia</taxon>
        <taxon>Malacalcyonacea</taxon>
        <taxon>Plexauridae</taxon>
        <taxon>Paramuricea</taxon>
    </lineage>
</organism>
<reference evidence="9" key="1">
    <citation type="submission" date="2020-04" db="EMBL/GenBank/DDBJ databases">
        <authorList>
            <person name="Alioto T."/>
            <person name="Alioto T."/>
            <person name="Gomez Garrido J."/>
        </authorList>
    </citation>
    <scope>NUCLEOTIDE SEQUENCE</scope>
    <source>
        <strain evidence="9">A484AB</strain>
    </source>
</reference>
<evidence type="ECO:0000256" key="4">
    <source>
        <dbReference type="ARBA" id="ARBA00022771"/>
    </source>
</evidence>
<evidence type="ECO:0000256" key="6">
    <source>
        <dbReference type="ARBA" id="ARBA00023015"/>
    </source>
</evidence>
<dbReference type="GO" id="GO:0005634">
    <property type="term" value="C:nucleus"/>
    <property type="evidence" value="ECO:0007669"/>
    <property type="project" value="UniProtKB-SubCell"/>
</dbReference>
<dbReference type="Pfam" id="PF00096">
    <property type="entry name" value="zf-C2H2"/>
    <property type="match status" value="5"/>
</dbReference>
<dbReference type="GO" id="GO:0008270">
    <property type="term" value="F:zinc ion binding"/>
    <property type="evidence" value="ECO:0007669"/>
    <property type="project" value="UniProtKB-KW"/>
</dbReference>
<evidence type="ECO:0000256" key="1">
    <source>
        <dbReference type="ARBA" id="ARBA00004123"/>
    </source>
</evidence>
<dbReference type="PANTHER" id="PTHR24394:SF29">
    <property type="entry name" value="MYONEURIN"/>
    <property type="match status" value="1"/>
</dbReference>
<dbReference type="InterPro" id="IPR013087">
    <property type="entry name" value="Znf_C2H2_type"/>
</dbReference>
<comment type="subcellular location">
    <subcellularLocation>
        <location evidence="1">Nucleus</location>
    </subcellularLocation>
</comment>